<evidence type="ECO:0000256" key="3">
    <source>
        <dbReference type="ARBA" id="ARBA00022801"/>
    </source>
</evidence>
<dbReference type="InterPro" id="IPR019819">
    <property type="entry name" value="Carboxylesterase_B_CS"/>
</dbReference>
<dbReference type="Proteomes" id="UP001497472">
    <property type="component" value="Unassembled WGS sequence"/>
</dbReference>
<dbReference type="SUPFAM" id="SSF53474">
    <property type="entry name" value="alpha/beta-Hydrolases"/>
    <property type="match status" value="2"/>
</dbReference>
<gene>
    <name evidence="8" type="ORF">LNINA_LOCUS12138</name>
</gene>
<comment type="caution">
    <text evidence="8">The sequence shown here is derived from an EMBL/GenBank/DDBJ whole genome shotgun (WGS) entry which is preliminary data.</text>
</comment>
<evidence type="ECO:0000256" key="6">
    <source>
        <dbReference type="SAM" id="SignalP"/>
    </source>
</evidence>
<dbReference type="InterPro" id="IPR002018">
    <property type="entry name" value="CarbesteraseB"/>
</dbReference>
<feature type="domain" description="Carboxylesterase type B" evidence="7">
    <location>
        <begin position="26"/>
        <end position="519"/>
    </location>
</feature>
<evidence type="ECO:0000256" key="2">
    <source>
        <dbReference type="ARBA" id="ARBA00022487"/>
    </source>
</evidence>
<dbReference type="Gene3D" id="3.40.50.1820">
    <property type="entry name" value="alpha/beta hydrolase"/>
    <property type="match status" value="2"/>
</dbReference>
<feature type="signal peptide" evidence="6">
    <location>
        <begin position="1"/>
        <end position="26"/>
    </location>
</feature>
<dbReference type="Pfam" id="PF00135">
    <property type="entry name" value="COesterase"/>
    <property type="match status" value="2"/>
</dbReference>
<keyword evidence="6" id="KW-0732">Signal</keyword>
<dbReference type="PANTHER" id="PTHR43142:SF1">
    <property type="entry name" value="CARBOXYLIC ESTER HYDROLASE"/>
    <property type="match status" value="1"/>
</dbReference>
<protein>
    <recommendedName>
        <fullName evidence="7">Carboxylesterase type B domain-containing protein</fullName>
    </recommendedName>
</protein>
<dbReference type="PROSITE" id="PS00941">
    <property type="entry name" value="CARBOXYLESTERASE_B_2"/>
    <property type="match status" value="1"/>
</dbReference>
<keyword evidence="9" id="KW-1185">Reference proteome</keyword>
<dbReference type="InterPro" id="IPR029058">
    <property type="entry name" value="AB_hydrolase_fold"/>
</dbReference>
<proteinExistence type="inferred from homology"/>
<dbReference type="GO" id="GO:0052689">
    <property type="term" value="F:carboxylic ester hydrolase activity"/>
    <property type="evidence" value="ECO:0007669"/>
    <property type="project" value="UniProtKB-KW"/>
</dbReference>
<feature type="chain" id="PRO_5043561556" description="Carboxylesterase type B domain-containing protein" evidence="6">
    <location>
        <begin position="27"/>
        <end position="1074"/>
    </location>
</feature>
<keyword evidence="4" id="KW-1015">Disulfide bond</keyword>
<organism evidence="8 9">
    <name type="scientific">Leptosia nina</name>
    <dbReference type="NCBI Taxonomy" id="320188"/>
    <lineage>
        <taxon>Eukaryota</taxon>
        <taxon>Metazoa</taxon>
        <taxon>Ecdysozoa</taxon>
        <taxon>Arthropoda</taxon>
        <taxon>Hexapoda</taxon>
        <taxon>Insecta</taxon>
        <taxon>Pterygota</taxon>
        <taxon>Neoptera</taxon>
        <taxon>Endopterygota</taxon>
        <taxon>Lepidoptera</taxon>
        <taxon>Glossata</taxon>
        <taxon>Ditrysia</taxon>
        <taxon>Papilionoidea</taxon>
        <taxon>Pieridae</taxon>
        <taxon>Pierinae</taxon>
        <taxon>Leptosia</taxon>
    </lineage>
</organism>
<keyword evidence="3" id="KW-0378">Hydrolase</keyword>
<dbReference type="PROSITE" id="PS00122">
    <property type="entry name" value="CARBOXYLESTERASE_B_1"/>
    <property type="match status" value="2"/>
</dbReference>
<dbReference type="EMBL" id="CAVLEF010000203">
    <property type="protein sequence ID" value="CAK1553121.1"/>
    <property type="molecule type" value="Genomic_DNA"/>
</dbReference>
<evidence type="ECO:0000259" key="7">
    <source>
        <dbReference type="Pfam" id="PF00135"/>
    </source>
</evidence>
<sequence length="1074" mass="121946">MSKRSGRWVVLWTLWLARLVRQPTEPVQVEGGLIRGSVSQDGSHMRYTGVPYAVAPQRFQAPQTVPKWEGVYDAIDEHIRCTQRFSKTWITGYEECLTLNVYTPAGNTEKRYPVMVYIHGGGFRDGSGSPFLYGPEYLIRNDVILVTLNYRLEILGFLCLGIKEAPGNVGLKDQVAALRWVKRNIRAFGGDPDNITLFGESAGSASVLYHVVSPMSKRLFHRAIMESGSAMSPWSLQFEPLRTAFSLAEQMGVKTNDVYEVLELFTKKTAKELLSTRVPRRQGDTILSENIFVPCIENVLPGMEQMIIDSPYNIITRGRFNKVPMIIGYNNAEGFMFVGKENDTTKFRFNFFDSLPRDLVFPTDSDKLEAAETFKRLYFKELDSKNITIEDLSRYEGDSGIVFPVIFTADMLMRHMEKPVFVYKFARDGWMNLVKMLFGFIRYPGATHADELFYIFKPEATLPMSFIERNVIHKMTTMWTNFARFEDPTPRLSEEFTLKWKPINIGNPEILVINTDFSKEPLWNDEAILFWNQTYTKFFRVMILLSLLMLLNVSTARVPTLPVRISSGLVRGTISSDGSHFRYLGIPYANARRFQAPEITPKWNGVFAAVNENVRCPQRFISSVIGDEDCLTLNVYTPTRRSRPVPVMVFIHGGGFRDGSGSPLVYGPDYLVKRDVILVTFNYRLEILGFLCLGIKEAQGNMGLKDQVMALRWVQENISAFGGDPDNVTIFGESAGSVSVLYHILSPASKHLFHKAILESGSAISYWGVQFEPKYIAIKLAQQMGYNTTDEYELLNIFKTKTAAELLGTRVPRAKGDIVQSENIFVPCIEKSLPDSQPFFTDSPYVLLSSGRFNKVPVIIGFNNKEGYIFVGKENKTTKASFNFFSALPRDLQFPDDDVKEETSKKFSKQYSGRHNEEFTTDSLVNYEGDAGIRYPVVATTELLLRNTDKPVYSYKFSYSGLLNFVKILYGFGSFSGASHADELFYLFHVEGTTPLALVEKNMIDKMTMMWTNFAKYANPTPGTSTLLPVTWEAAKPGNTSQLVIDNTLSIQPLWNDEALLLWNETYTKYRRLY</sequence>
<keyword evidence="2" id="KW-0719">Serine esterase</keyword>
<feature type="domain" description="Carboxylesterase type B" evidence="7">
    <location>
        <begin position="563"/>
        <end position="1049"/>
    </location>
</feature>
<evidence type="ECO:0000313" key="8">
    <source>
        <dbReference type="EMBL" id="CAK1553121.1"/>
    </source>
</evidence>
<evidence type="ECO:0000256" key="1">
    <source>
        <dbReference type="ARBA" id="ARBA00005964"/>
    </source>
</evidence>
<name>A0AAV1JXR8_9NEOP</name>
<dbReference type="InterPro" id="IPR019826">
    <property type="entry name" value="Carboxylesterase_B_AS"/>
</dbReference>
<evidence type="ECO:0000256" key="5">
    <source>
        <dbReference type="ARBA" id="ARBA00023180"/>
    </source>
</evidence>
<dbReference type="PANTHER" id="PTHR43142">
    <property type="entry name" value="CARBOXYLIC ESTER HYDROLASE"/>
    <property type="match status" value="1"/>
</dbReference>
<evidence type="ECO:0000256" key="4">
    <source>
        <dbReference type="ARBA" id="ARBA00023157"/>
    </source>
</evidence>
<reference evidence="8 9" key="1">
    <citation type="submission" date="2023-11" db="EMBL/GenBank/DDBJ databases">
        <authorList>
            <person name="Okamura Y."/>
        </authorList>
    </citation>
    <scope>NUCLEOTIDE SEQUENCE [LARGE SCALE GENOMIC DNA]</scope>
</reference>
<keyword evidence="5" id="KW-0325">Glycoprotein</keyword>
<comment type="similarity">
    <text evidence="1">Belongs to the type-B carboxylesterase/lipase family.</text>
</comment>
<accession>A0AAV1JXR8</accession>
<evidence type="ECO:0000313" key="9">
    <source>
        <dbReference type="Proteomes" id="UP001497472"/>
    </source>
</evidence>
<dbReference type="AlphaFoldDB" id="A0AAV1JXR8"/>